<dbReference type="GO" id="GO:0005524">
    <property type="term" value="F:ATP binding"/>
    <property type="evidence" value="ECO:0007669"/>
    <property type="project" value="UniProtKB-UniRule"/>
</dbReference>
<evidence type="ECO:0000256" key="2">
    <source>
        <dbReference type="ARBA" id="ARBA00022598"/>
    </source>
</evidence>
<comment type="function">
    <text evidence="6">Part of the phosphoribosylformylglycinamidine synthase complex involved in the purines biosynthetic pathway. Catalyzes the ATP-dependent conversion of formylglycinamide ribonucleotide (FGAR) and glutamine to yield formylglycinamidine ribonucleotide (FGAM) and glutamate. The FGAM synthase complex is composed of three subunits. PurQ produces an ammonia molecule by converting glutamine to glutamate. PurL transfers the ammonia molecule to FGAR to form FGAM in an ATP-dependent manner. PurS interacts with PurQ and PurL and is thought to assist in the transfer of the ammonia molecule from PurQ to PurL.</text>
</comment>
<gene>
    <name evidence="6" type="primary">purS</name>
    <name evidence="7" type="ordered locus">PB2503_10444</name>
</gene>
<evidence type="ECO:0000256" key="3">
    <source>
        <dbReference type="ARBA" id="ARBA00022741"/>
    </source>
</evidence>
<comment type="similarity">
    <text evidence="6">Belongs to the PurS family.</text>
</comment>
<evidence type="ECO:0000313" key="7">
    <source>
        <dbReference type="EMBL" id="ADM10140.1"/>
    </source>
</evidence>
<accession>E0TGK8</accession>
<dbReference type="OrthoDB" id="9799101at2"/>
<evidence type="ECO:0000256" key="4">
    <source>
        <dbReference type="ARBA" id="ARBA00022755"/>
    </source>
</evidence>
<dbReference type="Proteomes" id="UP000001302">
    <property type="component" value="Chromosome"/>
</dbReference>
<dbReference type="PANTHER" id="PTHR34696">
    <property type="entry name" value="PHOSPHORIBOSYLFORMYLGLYCINAMIDINE SYNTHASE SUBUNIT PURS"/>
    <property type="match status" value="1"/>
</dbReference>
<comment type="subunit">
    <text evidence="6">Part of the FGAM synthase complex composed of 1 PurL, 1 PurQ and 2 PurS subunits.</text>
</comment>
<reference evidence="7 8" key="2">
    <citation type="journal article" date="2011" name="J. Bacteriol.">
        <title>Complete genome sequence of strain HTCC2503T of Parvularcula bermudensis, the type species of the order "Parvularculales" in the class Alphaproteobacteria.</title>
        <authorList>
            <person name="Oh H.M."/>
            <person name="Kang I."/>
            <person name="Vergin K.L."/>
            <person name="Kang D."/>
            <person name="Rhee K.H."/>
            <person name="Giovannoni S.J."/>
            <person name="Cho J.C."/>
        </authorList>
    </citation>
    <scope>NUCLEOTIDE SEQUENCE [LARGE SCALE GENOMIC DNA]</scope>
    <source>
        <strain evidence="8">ATCC BAA-594 / HTCC2503 / KCTC 12087</strain>
    </source>
</reference>
<dbReference type="EC" id="6.3.5.3" evidence="6"/>
<dbReference type="Pfam" id="PF02700">
    <property type="entry name" value="PurS"/>
    <property type="match status" value="1"/>
</dbReference>
<keyword evidence="5 6" id="KW-0067">ATP-binding</keyword>
<comment type="pathway">
    <text evidence="6">Purine metabolism; IMP biosynthesis via de novo pathway; 5-amino-1-(5-phospho-D-ribosyl)imidazole from N(2)-formyl-N(1)-(5-phospho-D-ribosyl)glycinamide: step 1/2.</text>
</comment>
<dbReference type="InterPro" id="IPR003850">
    <property type="entry name" value="PurS"/>
</dbReference>
<dbReference type="RefSeq" id="WP_013301114.1">
    <property type="nucleotide sequence ID" value="NC_014414.1"/>
</dbReference>
<dbReference type="GO" id="GO:0004642">
    <property type="term" value="F:phosphoribosylformylglycinamidine synthase activity"/>
    <property type="evidence" value="ECO:0007669"/>
    <property type="project" value="UniProtKB-UniRule"/>
</dbReference>
<dbReference type="NCBIfam" id="TIGR00302">
    <property type="entry name" value="phosphoribosylformylglycinamidine synthase subunit PurS"/>
    <property type="match status" value="1"/>
</dbReference>
<keyword evidence="2 6" id="KW-0436">Ligase</keyword>
<evidence type="ECO:0000313" key="8">
    <source>
        <dbReference type="Proteomes" id="UP000001302"/>
    </source>
</evidence>
<dbReference type="STRING" id="314260.PB2503_10444"/>
<keyword evidence="4 6" id="KW-0658">Purine biosynthesis</keyword>
<dbReference type="UniPathway" id="UPA00074">
    <property type="reaction ID" value="UER00128"/>
</dbReference>
<keyword evidence="3 6" id="KW-0547">Nucleotide-binding</keyword>
<name>E0TGK8_PARBH</name>
<proteinExistence type="inferred from homology"/>
<dbReference type="eggNOG" id="COG1828">
    <property type="taxonomic scope" value="Bacteria"/>
</dbReference>
<sequence>MKARIEVFYKAGVLDPEAKAVGRALGALGFDAVTEIRQGKVIELSLAVESEEEARHQAEAMCEKLLANPVMERYRIDLIPD</sequence>
<evidence type="ECO:0000256" key="6">
    <source>
        <dbReference type="HAMAP-Rule" id="MF_01926"/>
    </source>
</evidence>
<reference evidence="8" key="1">
    <citation type="submission" date="2010-08" db="EMBL/GenBank/DDBJ databases">
        <title>Genome sequence of Parvularcula bermudensis HTCC2503.</title>
        <authorList>
            <person name="Kang D.-M."/>
            <person name="Oh H.-M."/>
            <person name="Cho J.-C."/>
        </authorList>
    </citation>
    <scope>NUCLEOTIDE SEQUENCE [LARGE SCALE GENOMIC DNA]</scope>
    <source>
        <strain evidence="8">ATCC BAA-594 / HTCC2503 / KCTC 12087</strain>
    </source>
</reference>
<comment type="catalytic activity">
    <reaction evidence="6">
        <text>N(2)-formyl-N(1)-(5-phospho-beta-D-ribosyl)glycinamide + L-glutamine + ATP + H2O = 2-formamido-N(1)-(5-O-phospho-beta-D-ribosyl)acetamidine + L-glutamate + ADP + phosphate + H(+)</text>
        <dbReference type="Rhea" id="RHEA:17129"/>
        <dbReference type="ChEBI" id="CHEBI:15377"/>
        <dbReference type="ChEBI" id="CHEBI:15378"/>
        <dbReference type="ChEBI" id="CHEBI:29985"/>
        <dbReference type="ChEBI" id="CHEBI:30616"/>
        <dbReference type="ChEBI" id="CHEBI:43474"/>
        <dbReference type="ChEBI" id="CHEBI:58359"/>
        <dbReference type="ChEBI" id="CHEBI:147286"/>
        <dbReference type="ChEBI" id="CHEBI:147287"/>
        <dbReference type="ChEBI" id="CHEBI:456216"/>
        <dbReference type="EC" id="6.3.5.3"/>
    </reaction>
</comment>
<dbReference type="Gene3D" id="3.30.1280.10">
    <property type="entry name" value="Phosphoribosylformylglycinamidine synthase subunit PurS"/>
    <property type="match status" value="1"/>
</dbReference>
<dbReference type="InterPro" id="IPR036604">
    <property type="entry name" value="PurS-like_sf"/>
</dbReference>
<evidence type="ECO:0000256" key="5">
    <source>
        <dbReference type="ARBA" id="ARBA00022840"/>
    </source>
</evidence>
<organism evidence="7 8">
    <name type="scientific">Parvularcula bermudensis (strain ATCC BAA-594 / HTCC2503 / KCTC 12087)</name>
    <dbReference type="NCBI Taxonomy" id="314260"/>
    <lineage>
        <taxon>Bacteria</taxon>
        <taxon>Pseudomonadati</taxon>
        <taxon>Pseudomonadota</taxon>
        <taxon>Alphaproteobacteria</taxon>
        <taxon>Parvularculales</taxon>
        <taxon>Parvularculaceae</taxon>
        <taxon>Parvularcula</taxon>
    </lineage>
</organism>
<dbReference type="GO" id="GO:0006189">
    <property type="term" value="P:'de novo' IMP biosynthetic process"/>
    <property type="evidence" value="ECO:0007669"/>
    <property type="project" value="UniProtKB-UniRule"/>
</dbReference>
<dbReference type="NCBIfam" id="NF004630">
    <property type="entry name" value="PRK05974.1"/>
    <property type="match status" value="1"/>
</dbReference>
<dbReference type="AlphaFoldDB" id="E0TGK8"/>
<protein>
    <recommendedName>
        <fullName evidence="6">Phosphoribosylformylglycinamidine synthase subunit PurS</fullName>
        <shortName evidence="6">FGAM synthase</shortName>
        <ecNumber evidence="6">6.3.5.3</ecNumber>
    </recommendedName>
    <alternativeName>
        <fullName evidence="6">Formylglycinamide ribonucleotide amidotransferase subunit III</fullName>
        <shortName evidence="6">FGAR amidotransferase III</shortName>
        <shortName evidence="6">FGAR-AT III</shortName>
    </alternativeName>
    <alternativeName>
        <fullName evidence="6">Phosphoribosylformylglycinamidine synthase subunit III</fullName>
    </alternativeName>
</protein>
<keyword evidence="8" id="KW-1185">Reference proteome</keyword>
<dbReference type="EMBL" id="CP002156">
    <property type="protein sequence ID" value="ADM10140.1"/>
    <property type="molecule type" value="Genomic_DNA"/>
</dbReference>
<dbReference type="PANTHER" id="PTHR34696:SF1">
    <property type="entry name" value="PHOSPHORIBOSYLFORMYLGLYCINAMIDINE SYNTHASE SUBUNIT PURS"/>
    <property type="match status" value="1"/>
</dbReference>
<dbReference type="HOGENOM" id="CLU_164833_3_0_5"/>
<evidence type="ECO:0000256" key="1">
    <source>
        <dbReference type="ARBA" id="ARBA00022490"/>
    </source>
</evidence>
<dbReference type="KEGG" id="pbr:PB2503_10444"/>
<dbReference type="HAMAP" id="MF_01926">
    <property type="entry name" value="PurS"/>
    <property type="match status" value="1"/>
</dbReference>
<keyword evidence="1 6" id="KW-0963">Cytoplasm</keyword>
<dbReference type="GO" id="GO:0005737">
    <property type="term" value="C:cytoplasm"/>
    <property type="evidence" value="ECO:0007669"/>
    <property type="project" value="UniProtKB-SubCell"/>
</dbReference>
<dbReference type="SUPFAM" id="SSF82697">
    <property type="entry name" value="PurS-like"/>
    <property type="match status" value="1"/>
</dbReference>
<comment type="subcellular location">
    <subcellularLocation>
        <location evidence="6">Cytoplasm</location>
    </subcellularLocation>
</comment>